<accession>A0A7S0QUB8</accession>
<evidence type="ECO:0000256" key="1">
    <source>
        <dbReference type="SAM" id="MobiDB-lite"/>
    </source>
</evidence>
<reference evidence="2" key="1">
    <citation type="submission" date="2021-01" db="EMBL/GenBank/DDBJ databases">
        <authorList>
            <person name="Corre E."/>
            <person name="Pelletier E."/>
            <person name="Niang G."/>
            <person name="Scheremetjew M."/>
            <person name="Finn R."/>
            <person name="Kale V."/>
            <person name="Holt S."/>
            <person name="Cochrane G."/>
            <person name="Meng A."/>
            <person name="Brown T."/>
            <person name="Cohen L."/>
        </authorList>
    </citation>
    <scope>NUCLEOTIDE SEQUENCE</scope>
    <source>
        <strain evidence="2">CCMP722</strain>
    </source>
</reference>
<dbReference type="EMBL" id="HBFA01012219">
    <property type="protein sequence ID" value="CAD8660412.1"/>
    <property type="molecule type" value="Transcribed_RNA"/>
</dbReference>
<feature type="compositionally biased region" description="Basic residues" evidence="1">
    <location>
        <begin position="89"/>
        <end position="98"/>
    </location>
</feature>
<evidence type="ECO:0000313" key="2">
    <source>
        <dbReference type="EMBL" id="CAD8660412.1"/>
    </source>
</evidence>
<organism evidence="2">
    <name type="scientific">Pyramimonas obovata</name>
    <dbReference type="NCBI Taxonomy" id="1411642"/>
    <lineage>
        <taxon>Eukaryota</taxon>
        <taxon>Viridiplantae</taxon>
        <taxon>Chlorophyta</taxon>
        <taxon>Pyramimonadophyceae</taxon>
        <taxon>Pyramimonadales</taxon>
        <taxon>Pyramimonadaceae</taxon>
        <taxon>Pyramimonas</taxon>
        <taxon>Pyramimonas incertae sedis</taxon>
    </lineage>
</organism>
<feature type="region of interest" description="Disordered" evidence="1">
    <location>
        <begin position="82"/>
        <end position="109"/>
    </location>
</feature>
<sequence length="140" mass="15984">MLAETHLPAAPSPRDATDVLLPPIQPTAAGLRRPITAPAAKVADCFDWREGGAELELSRLMYRARIGEYVDSRIYLRSSFRERKETKTRARSPHHRPVMYKPKEVEPLPTTAARRHMIERVRRRAPKAAMLAGNRSYRDL</sequence>
<gene>
    <name evidence="2" type="ORF">POBO1169_LOCUS6362</name>
</gene>
<proteinExistence type="predicted"/>
<protein>
    <submittedName>
        <fullName evidence="2">Uncharacterized protein</fullName>
    </submittedName>
</protein>
<dbReference type="AlphaFoldDB" id="A0A7S0QUB8"/>
<name>A0A7S0QUB8_9CHLO</name>